<evidence type="ECO:0000256" key="6">
    <source>
        <dbReference type="SAM" id="Phobius"/>
    </source>
</evidence>
<dbReference type="AlphaFoldDB" id="A0A8J3PMK2"/>
<feature type="transmembrane region" description="Helical" evidence="6">
    <location>
        <begin position="258"/>
        <end position="279"/>
    </location>
</feature>
<dbReference type="EMBL" id="BONU01000034">
    <property type="protein sequence ID" value="GIG75631.1"/>
    <property type="molecule type" value="Genomic_DNA"/>
</dbReference>
<keyword evidence="2 6" id="KW-0812">Transmembrane</keyword>
<feature type="region of interest" description="Disordered" evidence="5">
    <location>
        <begin position="1"/>
        <end position="31"/>
    </location>
</feature>
<protein>
    <submittedName>
        <fullName evidence="8">MFS transporter</fullName>
    </submittedName>
</protein>
<feature type="transmembrane region" description="Helical" evidence="6">
    <location>
        <begin position="291"/>
        <end position="314"/>
    </location>
</feature>
<dbReference type="PANTHER" id="PTHR23528">
    <property type="match status" value="1"/>
</dbReference>
<evidence type="ECO:0000313" key="8">
    <source>
        <dbReference type="EMBL" id="GIG75631.1"/>
    </source>
</evidence>
<dbReference type="PROSITE" id="PS50850">
    <property type="entry name" value="MFS"/>
    <property type="match status" value="1"/>
</dbReference>
<evidence type="ECO:0000313" key="9">
    <source>
        <dbReference type="Proteomes" id="UP000653674"/>
    </source>
</evidence>
<feature type="transmembrane region" description="Helical" evidence="6">
    <location>
        <begin position="402"/>
        <end position="430"/>
    </location>
</feature>
<evidence type="ECO:0000256" key="4">
    <source>
        <dbReference type="ARBA" id="ARBA00023136"/>
    </source>
</evidence>
<feature type="transmembrane region" description="Helical" evidence="6">
    <location>
        <begin position="116"/>
        <end position="135"/>
    </location>
</feature>
<gene>
    <name evidence="8" type="primary">floR</name>
    <name evidence="8" type="ORF">Pfl04_40350</name>
</gene>
<dbReference type="InterPro" id="IPR011701">
    <property type="entry name" value="MFS"/>
</dbReference>
<dbReference type="InterPro" id="IPR005829">
    <property type="entry name" value="Sugar_transporter_CS"/>
</dbReference>
<dbReference type="InterPro" id="IPR020846">
    <property type="entry name" value="MFS_dom"/>
</dbReference>
<comment type="subcellular location">
    <subcellularLocation>
        <location evidence="1">Cell membrane</location>
        <topology evidence="1">Multi-pass membrane protein</topology>
    </subcellularLocation>
</comment>
<feature type="transmembrane region" description="Helical" evidence="6">
    <location>
        <begin position="82"/>
        <end position="104"/>
    </location>
</feature>
<dbReference type="SUPFAM" id="SSF103473">
    <property type="entry name" value="MFS general substrate transporter"/>
    <property type="match status" value="1"/>
</dbReference>
<dbReference type="GO" id="GO:0005886">
    <property type="term" value="C:plasma membrane"/>
    <property type="evidence" value="ECO:0007669"/>
    <property type="project" value="UniProtKB-SubCell"/>
</dbReference>
<evidence type="ECO:0000256" key="3">
    <source>
        <dbReference type="ARBA" id="ARBA00022989"/>
    </source>
</evidence>
<evidence type="ECO:0000256" key="5">
    <source>
        <dbReference type="SAM" id="MobiDB-lite"/>
    </source>
</evidence>
<feature type="transmembrane region" description="Helical" evidence="6">
    <location>
        <begin position="175"/>
        <end position="197"/>
    </location>
</feature>
<feature type="domain" description="Major facilitator superfamily (MFS) profile" evidence="7">
    <location>
        <begin position="253"/>
        <end position="437"/>
    </location>
</feature>
<sequence length="437" mass="45989">MSQRSTTAAETVPPAPRTPAHDAGIPLTPAGRQTAPARMPLGLVGRFTLASFATWLALLTPVVVTLALRVQEIDPANKERNLGLILGVGAFLATVANPLIGRLSDRTMSRYGRRRPWMIGGALGGFVGLAIIATVPSIPAIMIGWAIAQLAFNALLAALTATIPDQFSVAHRGRVSGLFGLTIQGSLMLGAFVASAFVGRPALQFLIPAAIAILAVGLFCFRLPDRQLTRRPAPFSVREFFGSFWVNPKKHPNFGWAWMTRFLALFGTAIPQAYLVYFLPDRLGTSPHQVAGQAATLIMISSVCTVAIAGPGGWLSDRMGRRKPFVIGAAVLIGIGLFLIATAPTFAALVVAEVVFGLGNGLFLAVDLALITQVLPDPDTVGKDLGVINIANALPQSLAPAIAPAVLLMGGYTLLFTIAAVSLILAAILVTRIKGVR</sequence>
<keyword evidence="4 6" id="KW-0472">Membrane</keyword>
<dbReference type="RefSeq" id="WP_168077981.1">
    <property type="nucleotide sequence ID" value="NZ_BAAAQJ010000030.1"/>
</dbReference>
<proteinExistence type="predicted"/>
<name>A0A8J3PMK2_9ACTN</name>
<evidence type="ECO:0000256" key="2">
    <source>
        <dbReference type="ARBA" id="ARBA00022692"/>
    </source>
</evidence>
<evidence type="ECO:0000256" key="1">
    <source>
        <dbReference type="ARBA" id="ARBA00004651"/>
    </source>
</evidence>
<dbReference type="PROSITE" id="PS00216">
    <property type="entry name" value="SUGAR_TRANSPORT_1"/>
    <property type="match status" value="1"/>
</dbReference>
<keyword evidence="9" id="KW-1185">Reference proteome</keyword>
<dbReference type="Proteomes" id="UP000653674">
    <property type="component" value="Unassembled WGS sequence"/>
</dbReference>
<feature type="transmembrane region" description="Helical" evidence="6">
    <location>
        <begin position="203"/>
        <end position="221"/>
    </location>
</feature>
<feature type="transmembrane region" description="Helical" evidence="6">
    <location>
        <begin position="141"/>
        <end position="163"/>
    </location>
</feature>
<keyword evidence="3 6" id="KW-1133">Transmembrane helix</keyword>
<dbReference type="GO" id="GO:0022857">
    <property type="term" value="F:transmembrane transporter activity"/>
    <property type="evidence" value="ECO:0007669"/>
    <property type="project" value="InterPro"/>
</dbReference>
<accession>A0A8J3PMK2</accession>
<feature type="transmembrane region" description="Helical" evidence="6">
    <location>
        <begin position="326"/>
        <end position="352"/>
    </location>
</feature>
<dbReference type="InterPro" id="IPR036259">
    <property type="entry name" value="MFS_trans_sf"/>
</dbReference>
<dbReference type="Gene3D" id="1.20.1250.20">
    <property type="entry name" value="MFS general substrate transporter like domains"/>
    <property type="match status" value="2"/>
</dbReference>
<feature type="transmembrane region" description="Helical" evidence="6">
    <location>
        <begin position="47"/>
        <end position="70"/>
    </location>
</feature>
<dbReference type="Pfam" id="PF07690">
    <property type="entry name" value="MFS_1"/>
    <property type="match status" value="1"/>
</dbReference>
<organism evidence="8 9">
    <name type="scientific">Planosporangium flavigriseum</name>
    <dbReference type="NCBI Taxonomy" id="373681"/>
    <lineage>
        <taxon>Bacteria</taxon>
        <taxon>Bacillati</taxon>
        <taxon>Actinomycetota</taxon>
        <taxon>Actinomycetes</taxon>
        <taxon>Micromonosporales</taxon>
        <taxon>Micromonosporaceae</taxon>
        <taxon>Planosporangium</taxon>
    </lineage>
</organism>
<reference evidence="8" key="1">
    <citation type="submission" date="2021-01" db="EMBL/GenBank/DDBJ databases">
        <title>Whole genome shotgun sequence of Planosporangium flavigriseum NBRC 105377.</title>
        <authorList>
            <person name="Komaki H."/>
            <person name="Tamura T."/>
        </authorList>
    </citation>
    <scope>NUCLEOTIDE SEQUENCE</scope>
    <source>
        <strain evidence="8">NBRC 105377</strain>
    </source>
</reference>
<comment type="caution">
    <text evidence="8">The sequence shown here is derived from an EMBL/GenBank/DDBJ whole genome shotgun (WGS) entry which is preliminary data.</text>
</comment>
<dbReference type="PANTHER" id="PTHR23528:SF1">
    <property type="entry name" value="MAJOR FACILITATOR SUPERFAMILY (MFS) PROFILE DOMAIN-CONTAINING PROTEIN"/>
    <property type="match status" value="1"/>
</dbReference>
<evidence type="ECO:0000259" key="7">
    <source>
        <dbReference type="PROSITE" id="PS50850"/>
    </source>
</evidence>